<evidence type="ECO:0000313" key="11">
    <source>
        <dbReference type="Proteomes" id="UP000297737"/>
    </source>
</evidence>
<keyword evidence="7" id="KW-0067">ATP-binding</keyword>
<accession>A0A4Y9EUT6</accession>
<dbReference type="InterPro" id="IPR003661">
    <property type="entry name" value="HisK_dim/P_dom"/>
</dbReference>
<dbReference type="CDD" id="cd00082">
    <property type="entry name" value="HisKA"/>
    <property type="match status" value="1"/>
</dbReference>
<dbReference type="InterPro" id="IPR035965">
    <property type="entry name" value="PAS-like_dom_sf"/>
</dbReference>
<dbReference type="Gene3D" id="1.10.287.130">
    <property type="match status" value="1"/>
</dbReference>
<evidence type="ECO:0000256" key="6">
    <source>
        <dbReference type="ARBA" id="ARBA00022777"/>
    </source>
</evidence>
<dbReference type="GO" id="GO:0005524">
    <property type="term" value="F:ATP binding"/>
    <property type="evidence" value="ECO:0007669"/>
    <property type="project" value="UniProtKB-KW"/>
</dbReference>
<dbReference type="Gene3D" id="3.30.565.10">
    <property type="entry name" value="Histidine kinase-like ATPase, C-terminal domain"/>
    <property type="match status" value="1"/>
</dbReference>
<dbReference type="SMART" id="SM00388">
    <property type="entry name" value="HisKA"/>
    <property type="match status" value="1"/>
</dbReference>
<dbReference type="Pfam" id="PF00989">
    <property type="entry name" value="PAS"/>
    <property type="match status" value="1"/>
</dbReference>
<dbReference type="AlphaFoldDB" id="A0A4Y9EUT6"/>
<dbReference type="SUPFAM" id="SSF55785">
    <property type="entry name" value="PYP-like sensor domain (PAS domain)"/>
    <property type="match status" value="1"/>
</dbReference>
<keyword evidence="4" id="KW-0808">Transferase</keyword>
<comment type="caution">
    <text evidence="10">The sequence shown here is derived from an EMBL/GenBank/DDBJ whole genome shotgun (WGS) entry which is preliminary data.</text>
</comment>
<evidence type="ECO:0000256" key="8">
    <source>
        <dbReference type="ARBA" id="ARBA00023012"/>
    </source>
</evidence>
<evidence type="ECO:0000256" key="3">
    <source>
        <dbReference type="ARBA" id="ARBA00022553"/>
    </source>
</evidence>
<evidence type="ECO:0000256" key="2">
    <source>
        <dbReference type="ARBA" id="ARBA00012438"/>
    </source>
</evidence>
<dbReference type="Proteomes" id="UP000297737">
    <property type="component" value="Unassembled WGS sequence"/>
</dbReference>
<dbReference type="SMART" id="SM00091">
    <property type="entry name" value="PAS"/>
    <property type="match status" value="1"/>
</dbReference>
<evidence type="ECO:0000259" key="9">
    <source>
        <dbReference type="PROSITE" id="PS50109"/>
    </source>
</evidence>
<sequence length="377" mass="40469">MPKLSSLRRSVTPQPAIPELGDLLNALPTPMLVLDGDDRIRLANTAAETFFNTSASLLAERGWAGLLPADSPLIGLLDEARDMAGGYAAYDVELSFVGGRTTRVDVLVGPVADAPGWRTISLQTRSVALMVDRQMVHQGAARSAVGVAALLAHEIKNPLSGIRGAAQLLAQNADSDGEELTELICTEVDRITRLVDRMEDFTDTRPLARAPENIHAILGHVRRVAEQGVARGITFRERYDPSLPDVMGDHDALVQIFLNLVKNAAEAIGQTEGSARGEIMMTTAYRHGLRVAVRGSARRISLPLEVCIIDNGPGAPAELADHLFDPFVTSKRNGGGLGLALVAKIVGDHGGIIEYDRTHDAEPRTVLRVLLPMADAR</sequence>
<evidence type="ECO:0000256" key="1">
    <source>
        <dbReference type="ARBA" id="ARBA00000085"/>
    </source>
</evidence>
<dbReference type="GO" id="GO:0000155">
    <property type="term" value="F:phosphorelay sensor kinase activity"/>
    <property type="evidence" value="ECO:0007669"/>
    <property type="project" value="InterPro"/>
</dbReference>
<dbReference type="Gene3D" id="3.30.450.20">
    <property type="entry name" value="PAS domain"/>
    <property type="match status" value="1"/>
</dbReference>
<proteinExistence type="predicted"/>
<dbReference type="InterPro" id="IPR036097">
    <property type="entry name" value="HisK_dim/P_sf"/>
</dbReference>
<keyword evidence="8" id="KW-0902">Two-component regulatory system</keyword>
<keyword evidence="5" id="KW-0547">Nucleotide-binding</keyword>
<keyword evidence="6" id="KW-0418">Kinase</keyword>
<reference evidence="10 11" key="1">
    <citation type="submission" date="2019-02" db="EMBL/GenBank/DDBJ databases">
        <title>Polymorphobacter sp. isolated from the lake at the Tibet of China.</title>
        <authorList>
            <person name="Li A."/>
        </authorList>
    </citation>
    <scope>NUCLEOTIDE SEQUENCE [LARGE SCALE GENOMIC DNA]</scope>
    <source>
        <strain evidence="10 11">DJ1R-1</strain>
    </source>
</reference>
<dbReference type="InterPro" id="IPR013767">
    <property type="entry name" value="PAS_fold"/>
</dbReference>
<dbReference type="SUPFAM" id="SSF55874">
    <property type="entry name" value="ATPase domain of HSP90 chaperone/DNA topoisomerase II/histidine kinase"/>
    <property type="match status" value="1"/>
</dbReference>
<comment type="catalytic activity">
    <reaction evidence="1">
        <text>ATP + protein L-histidine = ADP + protein N-phospho-L-histidine.</text>
        <dbReference type="EC" id="2.7.13.3"/>
    </reaction>
</comment>
<dbReference type="SUPFAM" id="SSF47384">
    <property type="entry name" value="Homodimeric domain of signal transducing histidine kinase"/>
    <property type="match status" value="1"/>
</dbReference>
<dbReference type="PANTHER" id="PTHR43065:SF10">
    <property type="entry name" value="PEROXIDE STRESS-ACTIVATED HISTIDINE KINASE MAK3"/>
    <property type="match status" value="1"/>
</dbReference>
<evidence type="ECO:0000256" key="5">
    <source>
        <dbReference type="ARBA" id="ARBA00022741"/>
    </source>
</evidence>
<dbReference type="EMBL" id="SIHO01000001">
    <property type="protein sequence ID" value="TFU06658.1"/>
    <property type="molecule type" value="Genomic_DNA"/>
</dbReference>
<keyword evidence="3" id="KW-0597">Phosphoprotein</keyword>
<evidence type="ECO:0000256" key="7">
    <source>
        <dbReference type="ARBA" id="ARBA00022840"/>
    </source>
</evidence>
<dbReference type="SMART" id="SM00387">
    <property type="entry name" value="HATPase_c"/>
    <property type="match status" value="1"/>
</dbReference>
<dbReference type="PROSITE" id="PS50109">
    <property type="entry name" value="HIS_KIN"/>
    <property type="match status" value="1"/>
</dbReference>
<evidence type="ECO:0000313" key="10">
    <source>
        <dbReference type="EMBL" id="TFU06658.1"/>
    </source>
</evidence>
<dbReference type="PRINTS" id="PR00344">
    <property type="entry name" value="BCTRLSENSOR"/>
</dbReference>
<protein>
    <recommendedName>
        <fullName evidence="2">histidine kinase</fullName>
        <ecNumber evidence="2">2.7.13.3</ecNumber>
    </recommendedName>
</protein>
<dbReference type="InterPro" id="IPR036890">
    <property type="entry name" value="HATPase_C_sf"/>
</dbReference>
<dbReference type="InterPro" id="IPR003594">
    <property type="entry name" value="HATPase_dom"/>
</dbReference>
<feature type="domain" description="Histidine kinase" evidence="9">
    <location>
        <begin position="150"/>
        <end position="375"/>
    </location>
</feature>
<dbReference type="Pfam" id="PF00512">
    <property type="entry name" value="HisKA"/>
    <property type="match status" value="1"/>
</dbReference>
<dbReference type="GO" id="GO:0006355">
    <property type="term" value="P:regulation of DNA-templated transcription"/>
    <property type="evidence" value="ECO:0007669"/>
    <property type="project" value="InterPro"/>
</dbReference>
<dbReference type="Pfam" id="PF02518">
    <property type="entry name" value="HATPase_c"/>
    <property type="match status" value="1"/>
</dbReference>
<evidence type="ECO:0000256" key="4">
    <source>
        <dbReference type="ARBA" id="ARBA00022679"/>
    </source>
</evidence>
<keyword evidence="11" id="KW-1185">Reference proteome</keyword>
<dbReference type="InterPro" id="IPR005467">
    <property type="entry name" value="His_kinase_dom"/>
</dbReference>
<name>A0A4Y9EUT6_9SPHN</name>
<dbReference type="InterPro" id="IPR000014">
    <property type="entry name" value="PAS"/>
</dbReference>
<dbReference type="PANTHER" id="PTHR43065">
    <property type="entry name" value="SENSOR HISTIDINE KINASE"/>
    <property type="match status" value="1"/>
</dbReference>
<dbReference type="EC" id="2.7.13.3" evidence="2"/>
<gene>
    <name evidence="10" type="ORF">EUV02_04765</name>
</gene>
<organism evidence="10 11">
    <name type="scientific">Glacieibacterium arshaanense</name>
    <dbReference type="NCBI Taxonomy" id="2511025"/>
    <lineage>
        <taxon>Bacteria</taxon>
        <taxon>Pseudomonadati</taxon>
        <taxon>Pseudomonadota</taxon>
        <taxon>Alphaproteobacteria</taxon>
        <taxon>Sphingomonadales</taxon>
        <taxon>Sphingosinicellaceae</taxon>
        <taxon>Glacieibacterium</taxon>
    </lineage>
</organism>
<dbReference type="InterPro" id="IPR004358">
    <property type="entry name" value="Sig_transdc_His_kin-like_C"/>
</dbReference>
<dbReference type="CDD" id="cd00130">
    <property type="entry name" value="PAS"/>
    <property type="match status" value="1"/>
</dbReference>
<dbReference type="OrthoDB" id="9789238at2"/>